<organism evidence="3 4">
    <name type="scientific">Cyclocybe aegerita</name>
    <name type="common">Black poplar mushroom</name>
    <name type="synonym">Agrocybe aegerita</name>
    <dbReference type="NCBI Taxonomy" id="1973307"/>
    <lineage>
        <taxon>Eukaryota</taxon>
        <taxon>Fungi</taxon>
        <taxon>Dikarya</taxon>
        <taxon>Basidiomycota</taxon>
        <taxon>Agaricomycotina</taxon>
        <taxon>Agaricomycetes</taxon>
        <taxon>Agaricomycetidae</taxon>
        <taxon>Agaricales</taxon>
        <taxon>Agaricineae</taxon>
        <taxon>Bolbitiaceae</taxon>
        <taxon>Cyclocybe</taxon>
    </lineage>
</organism>
<feature type="coiled-coil region" evidence="1">
    <location>
        <begin position="45"/>
        <end position="72"/>
    </location>
</feature>
<gene>
    <name evidence="3" type="ORF">AAE3_LOCUS6958</name>
</gene>
<accession>A0A8S0W0C5</accession>
<dbReference type="Proteomes" id="UP000467700">
    <property type="component" value="Unassembled WGS sequence"/>
</dbReference>
<keyword evidence="4" id="KW-1185">Reference proteome</keyword>
<proteinExistence type="predicted"/>
<reference evidence="3 4" key="1">
    <citation type="submission" date="2020-01" db="EMBL/GenBank/DDBJ databases">
        <authorList>
            <person name="Gupta K D."/>
        </authorList>
    </citation>
    <scope>NUCLEOTIDE SEQUENCE [LARGE SCALE GENOMIC DNA]</scope>
</reference>
<sequence>MHSPNLSRNEPPPTPTPEGTKAAKINGSTPPPVPALCLRVGIVSAVEDDEERDEVQEVLRTLNREIAKAYEDLQGELKIIGTVLTACFEKGSWSRIANHLHALILVLIARLAPHVDGACGEDAQHPVRSTINGLSPTTRNHRPRTEAYNGVGRTPDMKKEVELSAASMVSDPLVVIPDG</sequence>
<dbReference type="AlphaFoldDB" id="A0A8S0W0C5"/>
<comment type="caution">
    <text evidence="3">The sequence shown here is derived from an EMBL/GenBank/DDBJ whole genome shotgun (WGS) entry which is preliminary data.</text>
</comment>
<feature type="region of interest" description="Disordered" evidence="2">
    <location>
        <begin position="1"/>
        <end position="30"/>
    </location>
</feature>
<protein>
    <submittedName>
        <fullName evidence="3">Uncharacterized protein</fullName>
    </submittedName>
</protein>
<feature type="compositionally biased region" description="Polar residues" evidence="2">
    <location>
        <begin position="127"/>
        <end position="138"/>
    </location>
</feature>
<feature type="region of interest" description="Disordered" evidence="2">
    <location>
        <begin position="126"/>
        <end position="152"/>
    </location>
</feature>
<dbReference type="EMBL" id="CACVBS010000046">
    <property type="protein sequence ID" value="CAA7265105.1"/>
    <property type="molecule type" value="Genomic_DNA"/>
</dbReference>
<evidence type="ECO:0000313" key="4">
    <source>
        <dbReference type="Proteomes" id="UP000467700"/>
    </source>
</evidence>
<evidence type="ECO:0000256" key="2">
    <source>
        <dbReference type="SAM" id="MobiDB-lite"/>
    </source>
</evidence>
<name>A0A8S0W0C5_CYCAE</name>
<keyword evidence="1" id="KW-0175">Coiled coil</keyword>
<evidence type="ECO:0000256" key="1">
    <source>
        <dbReference type="SAM" id="Coils"/>
    </source>
</evidence>
<evidence type="ECO:0000313" key="3">
    <source>
        <dbReference type="EMBL" id="CAA7265105.1"/>
    </source>
</evidence>